<evidence type="ECO:0000256" key="1">
    <source>
        <dbReference type="SAM" id="MobiDB-lite"/>
    </source>
</evidence>
<reference evidence="2" key="1">
    <citation type="submission" date="2016-04" db="EMBL/GenBank/DDBJ databases">
        <title>Fast-growing isolate from the root nodules of Vavilovia formosa.</title>
        <authorList>
            <person name="Kimeklis A."/>
            <person name="Safronova V."/>
            <person name="Belimov A."/>
            <person name="Andronov E."/>
        </authorList>
    </citation>
    <scope>NUCLEOTIDE SEQUENCE [LARGE SCALE GENOMIC DNA]</scope>
    <source>
        <strain evidence="2">Vaf-46</strain>
    </source>
</reference>
<protein>
    <submittedName>
        <fullName evidence="2">Uncharacterized protein</fullName>
    </submittedName>
</protein>
<feature type="compositionally biased region" description="Basic and acidic residues" evidence="1">
    <location>
        <begin position="52"/>
        <end position="61"/>
    </location>
</feature>
<name>A0A179BA85_RHILE</name>
<accession>A0A179BA85</accession>
<organism evidence="2">
    <name type="scientific">Rhizobium leguminosarum</name>
    <dbReference type="NCBI Taxonomy" id="384"/>
    <lineage>
        <taxon>Bacteria</taxon>
        <taxon>Pseudomonadati</taxon>
        <taxon>Pseudomonadota</taxon>
        <taxon>Alphaproteobacteria</taxon>
        <taxon>Hyphomicrobiales</taxon>
        <taxon>Rhizobiaceae</taxon>
        <taxon>Rhizobium/Agrobacterium group</taxon>
        <taxon>Rhizobium</taxon>
    </lineage>
</organism>
<gene>
    <name evidence="2" type="ORF">A4U53_07605</name>
</gene>
<dbReference type="EMBL" id="LWBS01000450">
    <property type="protein sequence ID" value="OAP88632.1"/>
    <property type="molecule type" value="Genomic_DNA"/>
</dbReference>
<feature type="region of interest" description="Disordered" evidence="1">
    <location>
        <begin position="32"/>
        <end position="63"/>
    </location>
</feature>
<dbReference type="AlphaFoldDB" id="A0A179BA85"/>
<comment type="caution">
    <text evidence="2">The sequence shown here is derived from an EMBL/GenBank/DDBJ whole genome shotgun (WGS) entry which is preliminary data.</text>
</comment>
<evidence type="ECO:0000313" key="2">
    <source>
        <dbReference type="EMBL" id="OAP88632.1"/>
    </source>
</evidence>
<sequence>MAGCVAACFTEPTPYPTRCVLRAIDPCQDLRAESPGEEAGVFQKQGPGGENGKGEDGEGNRAGRFHHLPPWFASCDRVRCPGNIIAKYRRCNTKRPKPTVDKMNTLSGTEEL</sequence>
<proteinExistence type="predicted"/>